<evidence type="ECO:0000259" key="1">
    <source>
        <dbReference type="Pfam" id="PF04149"/>
    </source>
</evidence>
<accession>A0ABP8AI60</accession>
<comment type="caution">
    <text evidence="2">The sequence shown here is derived from an EMBL/GenBank/DDBJ whole genome shotgun (WGS) entry which is preliminary data.</text>
</comment>
<gene>
    <name evidence="2" type="ORF">GCM10022252_13210</name>
</gene>
<organism evidence="2 3">
    <name type="scientific">Streptosporangium oxazolinicum</name>
    <dbReference type="NCBI Taxonomy" id="909287"/>
    <lineage>
        <taxon>Bacteria</taxon>
        <taxon>Bacillati</taxon>
        <taxon>Actinomycetota</taxon>
        <taxon>Actinomycetes</taxon>
        <taxon>Streptosporangiales</taxon>
        <taxon>Streptosporangiaceae</taxon>
        <taxon>Streptosporangium</taxon>
    </lineage>
</organism>
<feature type="domain" description="DUF397" evidence="1">
    <location>
        <begin position="33"/>
        <end position="86"/>
    </location>
</feature>
<dbReference type="Proteomes" id="UP001501251">
    <property type="component" value="Unassembled WGS sequence"/>
</dbReference>
<dbReference type="RefSeq" id="WP_344916012.1">
    <property type="nucleotide sequence ID" value="NZ_BAABAQ010000002.1"/>
</dbReference>
<protein>
    <submittedName>
        <fullName evidence="2">DUF397 domain-containing protein</fullName>
    </submittedName>
</protein>
<evidence type="ECO:0000313" key="2">
    <source>
        <dbReference type="EMBL" id="GAA4184396.1"/>
    </source>
</evidence>
<keyword evidence="3" id="KW-1185">Reference proteome</keyword>
<dbReference type="EMBL" id="BAABAQ010000002">
    <property type="protein sequence ID" value="GAA4184396.1"/>
    <property type="molecule type" value="Genomic_DNA"/>
</dbReference>
<dbReference type="InterPro" id="IPR007278">
    <property type="entry name" value="DUF397"/>
</dbReference>
<proteinExistence type="predicted"/>
<evidence type="ECO:0000313" key="3">
    <source>
        <dbReference type="Proteomes" id="UP001501251"/>
    </source>
</evidence>
<feature type="domain" description="DUF397" evidence="1">
    <location>
        <begin position="14"/>
        <end position="32"/>
    </location>
</feature>
<sequence>MEAADLTGLDLSGATWKKSSLSGDSGGNCVEVAWKKSSLSGGSGGNCVEVAGNFPEAVAVRDSKNPAGPALVFTPGEWSAFLTTVKSGHFD</sequence>
<dbReference type="Pfam" id="PF04149">
    <property type="entry name" value="DUF397"/>
    <property type="match status" value="2"/>
</dbReference>
<reference evidence="3" key="1">
    <citation type="journal article" date="2019" name="Int. J. Syst. Evol. Microbiol.">
        <title>The Global Catalogue of Microorganisms (GCM) 10K type strain sequencing project: providing services to taxonomists for standard genome sequencing and annotation.</title>
        <authorList>
            <consortium name="The Broad Institute Genomics Platform"/>
            <consortium name="The Broad Institute Genome Sequencing Center for Infectious Disease"/>
            <person name="Wu L."/>
            <person name="Ma J."/>
        </authorList>
    </citation>
    <scope>NUCLEOTIDE SEQUENCE [LARGE SCALE GENOMIC DNA]</scope>
    <source>
        <strain evidence="3">JCM 17388</strain>
    </source>
</reference>
<name>A0ABP8AI60_9ACTN</name>